<dbReference type="Pfam" id="PF04055">
    <property type="entry name" value="Radical_SAM"/>
    <property type="match status" value="1"/>
</dbReference>
<keyword evidence="2" id="KW-0004">4Fe-4S</keyword>
<keyword evidence="5" id="KW-0408">Iron</keyword>
<dbReference type="CDD" id="cd21122">
    <property type="entry name" value="SPASM_rSAM"/>
    <property type="match status" value="1"/>
</dbReference>
<dbReference type="InterPro" id="IPR013785">
    <property type="entry name" value="Aldolase_TIM"/>
</dbReference>
<dbReference type="AlphaFoldDB" id="D5V0V3"/>
<dbReference type="PANTHER" id="PTHR43787:SF10">
    <property type="entry name" value="COFACTOR MODIFYING PROTEIN"/>
    <property type="match status" value="1"/>
</dbReference>
<gene>
    <name evidence="9" type="ordered locus">Arnit_2264</name>
</gene>
<dbReference type="EMBL" id="CP001999">
    <property type="protein sequence ID" value="ADG93915.1"/>
    <property type="molecule type" value="Genomic_DNA"/>
</dbReference>
<accession>D5V0V3</accession>
<keyword evidence="4" id="KW-0479">Metal-binding</keyword>
<dbReference type="GO" id="GO:0003824">
    <property type="term" value="F:catalytic activity"/>
    <property type="evidence" value="ECO:0007669"/>
    <property type="project" value="InterPro"/>
</dbReference>
<dbReference type="GO" id="GO:0051539">
    <property type="term" value="F:4 iron, 4 sulfur cluster binding"/>
    <property type="evidence" value="ECO:0007669"/>
    <property type="project" value="UniProtKB-KW"/>
</dbReference>
<feature type="domain" description="4Fe4S-binding SPASM" evidence="8">
    <location>
        <begin position="218"/>
        <end position="283"/>
    </location>
</feature>
<dbReference type="SUPFAM" id="SSF102114">
    <property type="entry name" value="Radical SAM enzymes"/>
    <property type="match status" value="1"/>
</dbReference>
<evidence type="ECO:0000256" key="2">
    <source>
        <dbReference type="ARBA" id="ARBA00022485"/>
    </source>
</evidence>
<evidence type="ECO:0000313" key="10">
    <source>
        <dbReference type="Proteomes" id="UP000000939"/>
    </source>
</evidence>
<dbReference type="OrthoDB" id="9805809at2"/>
<dbReference type="KEGG" id="ant:Arnit_2264"/>
<evidence type="ECO:0000256" key="4">
    <source>
        <dbReference type="ARBA" id="ARBA00022723"/>
    </source>
</evidence>
<feature type="domain" description="Radical SAM core" evidence="7">
    <location>
        <begin position="9"/>
        <end position="140"/>
    </location>
</feature>
<reference evidence="9 10" key="1">
    <citation type="journal article" date="2010" name="Stand. Genomic Sci.">
        <title>Complete genome sequence of Arcobacter nitrofigilis type strain (CI).</title>
        <authorList>
            <person name="Pati A."/>
            <person name="Gronow S."/>
            <person name="Lapidus A."/>
            <person name="Copeland A."/>
            <person name="Glavina Del Rio T."/>
            <person name="Nolan M."/>
            <person name="Lucas S."/>
            <person name="Tice H."/>
            <person name="Cheng J.F."/>
            <person name="Han C."/>
            <person name="Chertkov O."/>
            <person name="Bruce D."/>
            <person name="Tapia R."/>
            <person name="Goodwin L."/>
            <person name="Pitluck S."/>
            <person name="Liolios K."/>
            <person name="Ivanova N."/>
            <person name="Mavromatis K."/>
            <person name="Chen A."/>
            <person name="Palaniappan K."/>
            <person name="Land M."/>
            <person name="Hauser L."/>
            <person name="Chang Y.J."/>
            <person name="Jeffries C.D."/>
            <person name="Detter J.C."/>
            <person name="Rohde M."/>
            <person name="Goker M."/>
            <person name="Bristow J."/>
            <person name="Eisen J.A."/>
            <person name="Markowitz V."/>
            <person name="Hugenholtz P."/>
            <person name="Klenk H.P."/>
            <person name="Kyrpides N.C."/>
        </authorList>
    </citation>
    <scope>NUCLEOTIDE SEQUENCE [LARGE SCALE GENOMIC DNA]</scope>
    <source>
        <strain evidence="10">ATCC 33309 / DSM 7299 / CCUG 15893 / LMG 7604 / NCTC 12251 / CI</strain>
    </source>
</reference>
<organism evidence="9 10">
    <name type="scientific">Arcobacter nitrofigilis (strain ATCC 33309 / DSM 7299 / CCUG 15893 / LMG 7604 / NCTC 12251 / CI)</name>
    <name type="common">Campylobacter nitrofigilis</name>
    <dbReference type="NCBI Taxonomy" id="572480"/>
    <lineage>
        <taxon>Bacteria</taxon>
        <taxon>Pseudomonadati</taxon>
        <taxon>Campylobacterota</taxon>
        <taxon>Epsilonproteobacteria</taxon>
        <taxon>Campylobacterales</taxon>
        <taxon>Arcobacteraceae</taxon>
        <taxon>Arcobacter</taxon>
    </lineage>
</organism>
<dbReference type="eggNOG" id="COG0535">
    <property type="taxonomic scope" value="Bacteria"/>
</dbReference>
<dbReference type="InterPro" id="IPR023885">
    <property type="entry name" value="4Fe4S-binding_SPASM_dom"/>
</dbReference>
<dbReference type="HOGENOM" id="CLU_009273_1_4_7"/>
<evidence type="ECO:0000256" key="3">
    <source>
        <dbReference type="ARBA" id="ARBA00022691"/>
    </source>
</evidence>
<keyword evidence="10" id="KW-1185">Reference proteome</keyword>
<evidence type="ECO:0000256" key="5">
    <source>
        <dbReference type="ARBA" id="ARBA00023004"/>
    </source>
</evidence>
<evidence type="ECO:0000259" key="8">
    <source>
        <dbReference type="Pfam" id="PF13186"/>
    </source>
</evidence>
<dbReference type="Gene3D" id="3.20.20.70">
    <property type="entry name" value="Aldolase class I"/>
    <property type="match status" value="1"/>
</dbReference>
<proteinExistence type="predicted"/>
<evidence type="ECO:0000256" key="1">
    <source>
        <dbReference type="ARBA" id="ARBA00001966"/>
    </source>
</evidence>
<name>D5V0V3_ARCNC</name>
<sequence length="291" mass="33666">MKNFKKVHIEITNICNLKCSFCPPKNLPNATMSLDKFEKINSELSSVTKELAYHVVGDPLVVSNLNQYLDISKNHGLKVNLTTTGYNLKEEQFESLCNSAIKQINFSINSYNGNSHKKSLDEYLTPIFDFCKYALEKEVEFFINLRIWNFDEEKSAKEFNKKVFEKAYEYFDLTLDIEQFYVAKPKNIRVARKIFFNFDDYFEWPSLENEFVSDKGFCYGLDSHFGILANGTAVPCCLDKDACVNLGNVFEDGLQNILTSKRVNDIKDGFKKGIVVEELCQKCSYRTRFDK</sequence>
<keyword evidence="3" id="KW-0949">S-adenosyl-L-methionine</keyword>
<dbReference type="SFLD" id="SFLDG01067">
    <property type="entry name" value="SPASM/twitch_domain_containing"/>
    <property type="match status" value="1"/>
</dbReference>
<comment type="cofactor">
    <cofactor evidence="1">
        <name>[4Fe-4S] cluster</name>
        <dbReference type="ChEBI" id="CHEBI:49883"/>
    </cofactor>
</comment>
<evidence type="ECO:0000256" key="6">
    <source>
        <dbReference type="ARBA" id="ARBA00023014"/>
    </source>
</evidence>
<evidence type="ECO:0000259" key="7">
    <source>
        <dbReference type="Pfam" id="PF04055"/>
    </source>
</evidence>
<dbReference type="CDD" id="cd01335">
    <property type="entry name" value="Radical_SAM"/>
    <property type="match status" value="1"/>
</dbReference>
<dbReference type="GO" id="GO:0046872">
    <property type="term" value="F:metal ion binding"/>
    <property type="evidence" value="ECO:0007669"/>
    <property type="project" value="UniProtKB-KW"/>
</dbReference>
<dbReference type="InterPro" id="IPR058240">
    <property type="entry name" value="rSAM_sf"/>
</dbReference>
<dbReference type="PANTHER" id="PTHR43787">
    <property type="entry name" value="FEMO COFACTOR BIOSYNTHESIS PROTEIN NIFB-RELATED"/>
    <property type="match status" value="1"/>
</dbReference>
<keyword evidence="6" id="KW-0411">Iron-sulfur</keyword>
<dbReference type="SFLD" id="SFLDS00029">
    <property type="entry name" value="Radical_SAM"/>
    <property type="match status" value="1"/>
</dbReference>
<dbReference type="Proteomes" id="UP000000939">
    <property type="component" value="Chromosome"/>
</dbReference>
<evidence type="ECO:0000313" key="9">
    <source>
        <dbReference type="EMBL" id="ADG93915.1"/>
    </source>
</evidence>
<dbReference type="Pfam" id="PF13186">
    <property type="entry name" value="SPASM"/>
    <property type="match status" value="1"/>
</dbReference>
<dbReference type="STRING" id="572480.Arnit_2264"/>
<dbReference type="InterPro" id="IPR007197">
    <property type="entry name" value="rSAM"/>
</dbReference>
<protein>
    <submittedName>
        <fullName evidence="9">Radical SAM domain protein</fullName>
    </submittedName>
</protein>
<dbReference type="RefSeq" id="WP_013136060.1">
    <property type="nucleotide sequence ID" value="NC_014166.1"/>
</dbReference>